<evidence type="ECO:0000313" key="2">
    <source>
        <dbReference type="EMBL" id="KAB0878984.1"/>
    </source>
</evidence>
<protein>
    <submittedName>
        <fullName evidence="4">GNAT family N-acetyltransferase</fullName>
    </submittedName>
</protein>
<dbReference type="OMA" id="KEVAFCE"/>
<dbReference type="Proteomes" id="UP000244856">
    <property type="component" value="Unassembled WGS sequence"/>
</dbReference>
<evidence type="ECO:0000313" key="5">
    <source>
        <dbReference type="Proteomes" id="UP000244856"/>
    </source>
</evidence>
<evidence type="ECO:0000313" key="6">
    <source>
        <dbReference type="Proteomes" id="UP000439917"/>
    </source>
</evidence>
<evidence type="ECO:0000313" key="7">
    <source>
        <dbReference type="Proteomes" id="UP000548673"/>
    </source>
</evidence>
<dbReference type="GO" id="GO:0016747">
    <property type="term" value="F:acyltransferase activity, transferring groups other than amino-acyl groups"/>
    <property type="evidence" value="ECO:0007669"/>
    <property type="project" value="InterPro"/>
</dbReference>
<dbReference type="EMBL" id="NCTU01000015">
    <property type="protein sequence ID" value="PUW02211.1"/>
    <property type="molecule type" value="Genomic_DNA"/>
</dbReference>
<dbReference type="SUPFAM" id="SSF55729">
    <property type="entry name" value="Acyl-CoA N-acyltransferases (Nat)"/>
    <property type="match status" value="1"/>
</dbReference>
<dbReference type="Proteomes" id="UP000548673">
    <property type="component" value="Unassembled WGS sequence"/>
</dbReference>
<reference evidence="4 5" key="1">
    <citation type="submission" date="2017-04" db="EMBL/GenBank/DDBJ databases">
        <title>Cronobacter sakazakii, ST83 Lineage Isolates.</title>
        <authorList>
            <person name="Chase H."/>
            <person name="Tall B."/>
            <person name="Gopinath G."/>
            <person name="Lehner A."/>
        </authorList>
    </citation>
    <scope>NUCLEOTIDE SEQUENCE [LARGE SCALE GENOMIC DNA]</scope>
    <source>
        <strain evidence="4 5">MOD1_Comp15</strain>
    </source>
</reference>
<reference evidence="3 7" key="3">
    <citation type="submission" date="2020-05" db="EMBL/GenBank/DDBJ databases">
        <title>The draft genome of Cronobacter sakazakii strain 145005.</title>
        <authorList>
            <person name="Yang J."/>
            <person name="Liu L."/>
            <person name="Feng Y."/>
            <person name="Zong Z."/>
        </authorList>
    </citation>
    <scope>NUCLEOTIDE SEQUENCE [LARGE SCALE GENOMIC DNA]</scope>
    <source>
        <strain evidence="3 7">145005</strain>
    </source>
</reference>
<dbReference type="STRING" id="28141.CSK29544_00920"/>
<reference evidence="2 6" key="2">
    <citation type="submission" date="2019-09" db="EMBL/GenBank/DDBJ databases">
        <title>Prevalence, distribution, and phylogeny of type two toxin-antitoxin genes possessed by Cronobacter species where C. sakazakii homologs follow sequence type lineages.</title>
        <authorList>
            <person name="Finkelstein S."/>
            <person name="Negrete F."/>
            <person name="Jang H."/>
            <person name="Gopinath G.R."/>
            <person name="Tall B.D."/>
        </authorList>
    </citation>
    <scope>NUCLEOTIDE SEQUENCE [LARGE SCALE GENOMIC DNA]</scope>
    <source>
        <strain evidence="2 6">MOD1_Comp4</strain>
    </source>
</reference>
<keyword evidence="3" id="KW-0808">Transferase</keyword>
<feature type="domain" description="N-acetyltransferase" evidence="1">
    <location>
        <begin position="23"/>
        <end position="160"/>
    </location>
</feature>
<dbReference type="CDD" id="cd04301">
    <property type="entry name" value="NAT_SF"/>
    <property type="match status" value="1"/>
</dbReference>
<dbReference type="Proteomes" id="UP000439917">
    <property type="component" value="Unassembled WGS sequence"/>
</dbReference>
<dbReference type="AlphaFoldDB" id="A0A2S9UCE4"/>
<dbReference type="Gene3D" id="3.40.630.30">
    <property type="match status" value="1"/>
</dbReference>
<dbReference type="EMBL" id="WAGF01000008">
    <property type="protein sequence ID" value="KAB0878984.1"/>
    <property type="molecule type" value="Genomic_DNA"/>
</dbReference>
<evidence type="ECO:0000313" key="3">
    <source>
        <dbReference type="EMBL" id="NYV41934.1"/>
    </source>
</evidence>
<dbReference type="PROSITE" id="PS51186">
    <property type="entry name" value="GNAT"/>
    <property type="match status" value="1"/>
</dbReference>
<dbReference type="RefSeq" id="WP_004388034.1">
    <property type="nucleotide sequence ID" value="NZ_CABMLV010000001.1"/>
</dbReference>
<dbReference type="EMBL" id="JABTXY010000023">
    <property type="protein sequence ID" value="NYV41934.1"/>
    <property type="molecule type" value="Genomic_DNA"/>
</dbReference>
<organism evidence="4 5">
    <name type="scientific">Cronobacter sakazakii</name>
    <name type="common">Enterobacter sakazakii</name>
    <dbReference type="NCBI Taxonomy" id="28141"/>
    <lineage>
        <taxon>Bacteria</taxon>
        <taxon>Pseudomonadati</taxon>
        <taxon>Pseudomonadota</taxon>
        <taxon>Gammaproteobacteria</taxon>
        <taxon>Enterobacterales</taxon>
        <taxon>Enterobacteriaceae</taxon>
        <taxon>Cronobacter</taxon>
    </lineage>
</organism>
<dbReference type="InterPro" id="IPR016181">
    <property type="entry name" value="Acyl_CoA_acyltransferase"/>
</dbReference>
<dbReference type="InterPro" id="IPR000182">
    <property type="entry name" value="GNAT_dom"/>
</dbReference>
<evidence type="ECO:0000313" key="4">
    <source>
        <dbReference type="EMBL" id="PUW02211.1"/>
    </source>
</evidence>
<evidence type="ECO:0000259" key="1">
    <source>
        <dbReference type="PROSITE" id="PS51186"/>
    </source>
</evidence>
<dbReference type="KEGG" id="csj:CSK29544_00920"/>
<dbReference type="GeneID" id="56732628"/>
<accession>A0A2S9UCE4</accession>
<sequence>MISSNKLQLVSSDVEKNTAPDGLVISKATINDACDIVSFLKFFKEVAFCEWQDEEHIRKIVAAENARCYLAKDQNGVLVGAIIGGMLGTRATLNHIAISPIFRNNKIGTVLTKTILNDFYLSGIKRVFLFIEDKNQVAFKFWRSQGFQPTTGETTCELDL</sequence>
<gene>
    <name evidence="4" type="ORF">B7T07_18925</name>
    <name evidence="2" type="ORF">FZI38_09365</name>
    <name evidence="3" type="ORF">HRR37_05900</name>
</gene>
<comment type="caution">
    <text evidence="4">The sequence shown here is derived from an EMBL/GenBank/DDBJ whole genome shotgun (WGS) entry which is preliminary data.</text>
</comment>
<dbReference type="Pfam" id="PF00583">
    <property type="entry name" value="Acetyltransf_1"/>
    <property type="match status" value="1"/>
</dbReference>
<proteinExistence type="predicted"/>
<name>A0A2S9UCE4_CROSK</name>